<evidence type="ECO:0000313" key="3">
    <source>
        <dbReference type="Proteomes" id="UP000029964"/>
    </source>
</evidence>
<dbReference type="STRING" id="857340.A0A086SZH2"/>
<comment type="caution">
    <text evidence="2">The sequence shown here is derived from an EMBL/GenBank/DDBJ whole genome shotgun (WGS) entry which is preliminary data.</text>
</comment>
<proteinExistence type="predicted"/>
<dbReference type="AlphaFoldDB" id="A0A086SZH2"/>
<keyword evidence="1" id="KW-1133">Transmembrane helix</keyword>
<dbReference type="HOGENOM" id="CLU_041307_4_1_1"/>
<dbReference type="Proteomes" id="UP000029964">
    <property type="component" value="Unassembled WGS sequence"/>
</dbReference>
<evidence type="ECO:0000313" key="2">
    <source>
        <dbReference type="EMBL" id="KFH42504.1"/>
    </source>
</evidence>
<evidence type="ECO:0000256" key="1">
    <source>
        <dbReference type="SAM" id="Phobius"/>
    </source>
</evidence>
<dbReference type="EMBL" id="JPKY01000092">
    <property type="protein sequence ID" value="KFH42504.1"/>
    <property type="molecule type" value="Genomic_DNA"/>
</dbReference>
<name>A0A086SZH2_HAPC1</name>
<reference evidence="3" key="1">
    <citation type="journal article" date="2014" name="Genome Announc.">
        <title>Genome sequence and annotation of Acremonium chrysogenum, producer of the beta-lactam antibiotic cephalosporin C.</title>
        <authorList>
            <person name="Terfehr D."/>
            <person name="Dahlmann T.A."/>
            <person name="Specht T."/>
            <person name="Zadra I."/>
            <person name="Kuernsteiner H."/>
            <person name="Kueck U."/>
        </authorList>
    </citation>
    <scope>NUCLEOTIDE SEQUENCE [LARGE SCALE GENOMIC DNA]</scope>
    <source>
        <strain evidence="3">ATCC 11550 / CBS 779.69 / DSM 880 / IAM 14645 / JCM 23072 / IMI 49137</strain>
    </source>
</reference>
<keyword evidence="1" id="KW-0812">Transmembrane</keyword>
<feature type="transmembrane region" description="Helical" evidence="1">
    <location>
        <begin position="412"/>
        <end position="434"/>
    </location>
</feature>
<gene>
    <name evidence="2" type="ORF">ACRE_067460</name>
</gene>
<sequence>MSWTRRSVPHRAYTLEAEATLATLDSPWQLDVCEVTEEHPEGRRFSTRDNQFLQTPAKLRIVFAPTSRPIRGSLAQNLELFRLLNVPDDFTNERTQPVTHSFAHRTDESGWCSWFYFLCKNIDIRQRHHDGGMEMYHRAAELGFYPAAGHIPGTDFTWHRTTFFLRSDRSGGVTLVCFNAAPRVRARFDEVMMLGSDRVVADIVSQPYILFDAALEGLQLDVDTMVWNMNRVFSTYERDKLLLSIELGSGGAPADQLRNPRRGASDPFTALHNCAKHIIYLGEALESCLMNLDAVLASSHAQQSGEQRRPVDVQLEECLRYRRSLFRSTQIRLSSLQKRTDNALTLSFNLVTQQGAMLTMQDSHTMRVIAVLTMVFLPSTAVATVVGSQLFVTEAGKKGEEGDGWTVKATPLFWVTWWIAIPLTVCVMGVALVWHWWMRRGGRRWGDSGAWYC</sequence>
<dbReference type="Gene3D" id="1.20.58.340">
    <property type="entry name" value="Magnesium transport protein CorA, transmembrane region"/>
    <property type="match status" value="1"/>
</dbReference>
<keyword evidence="1" id="KW-0472">Membrane</keyword>
<feature type="transmembrane region" description="Helical" evidence="1">
    <location>
        <begin position="368"/>
        <end position="392"/>
    </location>
</feature>
<organism evidence="2 3">
    <name type="scientific">Hapsidospora chrysogenum (strain ATCC 11550 / CBS 779.69 / DSM 880 / IAM 14645 / JCM 23072 / IMI 49137)</name>
    <name type="common">Acremonium chrysogenum</name>
    <dbReference type="NCBI Taxonomy" id="857340"/>
    <lineage>
        <taxon>Eukaryota</taxon>
        <taxon>Fungi</taxon>
        <taxon>Dikarya</taxon>
        <taxon>Ascomycota</taxon>
        <taxon>Pezizomycotina</taxon>
        <taxon>Sordariomycetes</taxon>
        <taxon>Hypocreomycetidae</taxon>
        <taxon>Hypocreales</taxon>
        <taxon>Bionectriaceae</taxon>
        <taxon>Hapsidospora</taxon>
    </lineage>
</organism>
<dbReference type="OrthoDB" id="5392974at2759"/>
<accession>A0A086SZH2</accession>
<protein>
    <submittedName>
        <fullName evidence="2">Uncharacterized protein</fullName>
    </submittedName>
</protein>
<keyword evidence="3" id="KW-1185">Reference proteome</keyword>